<reference evidence="3" key="1">
    <citation type="submission" date="2020-10" db="EMBL/GenBank/DDBJ databases">
        <title>Sequencing the genomes of 1000 actinobacteria strains.</title>
        <authorList>
            <person name="Klenk H.-P."/>
        </authorList>
    </citation>
    <scope>NUCLEOTIDE SEQUENCE</scope>
    <source>
        <strain evidence="3">DSM 45354</strain>
    </source>
</reference>
<dbReference type="EMBL" id="JADBEM010000001">
    <property type="protein sequence ID" value="MBE1606261.1"/>
    <property type="molecule type" value="Genomic_DNA"/>
</dbReference>
<name>A0A927MSU1_9ACTN</name>
<feature type="region of interest" description="Disordered" evidence="1">
    <location>
        <begin position="29"/>
        <end position="75"/>
    </location>
</feature>
<evidence type="ECO:0008006" key="5">
    <source>
        <dbReference type="Google" id="ProtNLM"/>
    </source>
</evidence>
<organism evidence="3 4">
    <name type="scientific">Actinopolymorpha pittospori</name>
    <dbReference type="NCBI Taxonomy" id="648752"/>
    <lineage>
        <taxon>Bacteria</taxon>
        <taxon>Bacillati</taxon>
        <taxon>Actinomycetota</taxon>
        <taxon>Actinomycetes</taxon>
        <taxon>Propionibacteriales</taxon>
        <taxon>Actinopolymorphaceae</taxon>
        <taxon>Actinopolymorpha</taxon>
    </lineage>
</organism>
<feature type="signal peptide" evidence="2">
    <location>
        <begin position="1"/>
        <end position="31"/>
    </location>
</feature>
<gene>
    <name evidence="3" type="ORF">HEB94_003109</name>
</gene>
<evidence type="ECO:0000313" key="3">
    <source>
        <dbReference type="EMBL" id="MBE1606261.1"/>
    </source>
</evidence>
<sequence>MRERVKLRRRLIAIGVTFVTFLGITGPSALADGTKPTAPRQDGGGGSNAPSPTGDPPINADEGWQRVPVLGSTGGNLEQGGRFTINVAGGRWSVQVPDIGFVGPAGYDREDLTSNPDRMQGCELLGNFRPGALLGRVSGGAVFAVTSGQFREADASGALELRINEADRCLTDNSGAINVEAMSFGVISVPGQPSTGQRPNEQDVREIQQHVVLLALQQMTQYGQRICEQRPASCLQFLRSATLQRVLQFVGGRALPALSALSFARLSLRAMQVNVDCGALFLIPSLRTVTSRDINICVASERLFQTRLKELYGIPDSIWPSP</sequence>
<evidence type="ECO:0000256" key="1">
    <source>
        <dbReference type="SAM" id="MobiDB-lite"/>
    </source>
</evidence>
<keyword evidence="2" id="KW-0732">Signal</keyword>
<evidence type="ECO:0000256" key="2">
    <source>
        <dbReference type="SAM" id="SignalP"/>
    </source>
</evidence>
<feature type="chain" id="PRO_5037411126" description="Secreted protein" evidence="2">
    <location>
        <begin position="32"/>
        <end position="322"/>
    </location>
</feature>
<evidence type="ECO:0000313" key="4">
    <source>
        <dbReference type="Proteomes" id="UP000638648"/>
    </source>
</evidence>
<dbReference type="RefSeq" id="WP_192750422.1">
    <property type="nucleotide sequence ID" value="NZ_BAABJL010000011.1"/>
</dbReference>
<dbReference type="AlphaFoldDB" id="A0A927MSU1"/>
<dbReference type="Gene3D" id="2.60.120.430">
    <property type="entry name" value="Galactose-binding lectin"/>
    <property type="match status" value="1"/>
</dbReference>
<comment type="caution">
    <text evidence="3">The sequence shown here is derived from an EMBL/GenBank/DDBJ whole genome shotgun (WGS) entry which is preliminary data.</text>
</comment>
<accession>A0A927MSU1</accession>
<dbReference type="Proteomes" id="UP000638648">
    <property type="component" value="Unassembled WGS sequence"/>
</dbReference>
<keyword evidence="4" id="KW-1185">Reference proteome</keyword>
<protein>
    <recommendedName>
        <fullName evidence="5">Secreted protein</fullName>
    </recommendedName>
</protein>
<proteinExistence type="predicted"/>